<dbReference type="RefSeq" id="WP_195134159.1">
    <property type="nucleotide sequence ID" value="NZ_JADLQX010000093.1"/>
</dbReference>
<dbReference type="Proteomes" id="UP000702209">
    <property type="component" value="Unassembled WGS sequence"/>
</dbReference>
<reference evidence="2 3" key="1">
    <citation type="submission" date="2020-10" db="EMBL/GenBank/DDBJ databases">
        <title>Identification of Nocardia species via Next-generation sequencing and recognition of intraspecies genetic diversity.</title>
        <authorList>
            <person name="Li P."/>
            <person name="Li P."/>
            <person name="Lu B."/>
        </authorList>
    </citation>
    <scope>NUCLEOTIDE SEQUENCE [LARGE SCALE GENOMIC DNA]</scope>
    <source>
        <strain evidence="2 3">BJ06-0157</strain>
    </source>
</reference>
<evidence type="ECO:0000313" key="3">
    <source>
        <dbReference type="Proteomes" id="UP000702209"/>
    </source>
</evidence>
<name>A0ABS0D2V3_9NOCA</name>
<proteinExistence type="predicted"/>
<protein>
    <submittedName>
        <fullName evidence="2">Site-specific integrase</fullName>
    </submittedName>
</protein>
<organism evidence="2 3">
    <name type="scientific">Nocardia amamiensis</name>
    <dbReference type="NCBI Taxonomy" id="404578"/>
    <lineage>
        <taxon>Bacteria</taxon>
        <taxon>Bacillati</taxon>
        <taxon>Actinomycetota</taxon>
        <taxon>Actinomycetes</taxon>
        <taxon>Mycobacteriales</taxon>
        <taxon>Nocardiaceae</taxon>
        <taxon>Nocardia</taxon>
    </lineage>
</organism>
<evidence type="ECO:0000313" key="2">
    <source>
        <dbReference type="EMBL" id="MBF6302981.1"/>
    </source>
</evidence>
<keyword evidence="1" id="KW-0233">DNA recombination</keyword>
<dbReference type="InterPro" id="IPR011010">
    <property type="entry name" value="DNA_brk_join_enz"/>
</dbReference>
<accession>A0ABS0D2V3</accession>
<comment type="caution">
    <text evidence="2">The sequence shown here is derived from an EMBL/GenBank/DDBJ whole genome shotgun (WGS) entry which is preliminary data.</text>
</comment>
<gene>
    <name evidence="2" type="ORF">IU459_36545</name>
</gene>
<keyword evidence="3" id="KW-1185">Reference proteome</keyword>
<sequence length="646" mass="72610">MTVTTNATAEVTPVRRLGPAAVALMKQFPPRRIPARWKTTEQPREVVMRRLLAPPFVLEPVHSQMRRKVALGKILQWLEQFPGQTWQDRWLISGADVAGNIGWRYLVREWLKSVGMAYSLEQTEFTALGNAILALISGDVIRPSLSWLLNPGTVQILTAEISRSRDPEGFAAIAEVCRTDPANAHTKYIALRRIATILAAKGGTVRDITVGDCVELVELLAAPRGGRRDTSAYFYQLLHAAGVFPDAAPSTVRIISSQAQGQLSVEQLIDRYKIECRPVRDLLVDYLRERQLAVDHTSLRALAFGLGKLFWKDLEDHHPGIDSLRLHPDVAAAWKQRVAMKKVRTKDADGDVIETETRRATGGLNYMTMVRAFYLDLAQWAIDDPSRWGIWAAPCPIREDELSRRKDAAQRKSRMDQRTRERLPVLPTLVRTVDNERRLTAERLDAARAAAPGEEFVVAGQRLRRSVTKNIPAKVWADDPQTGKRRDLTQEEHRAFWAWAIVEVLRHTGIRVEELSELSHHSLVQYRLPGSGELVPLLHIAPSKSDAERLLVIAPELADVLSAVICRIRDDNGAVPLVVSYDAHERVWNPPMPLLFQRHIGVENRPIPVATIRDLLNDGLAHTGLTDTTGNPLKFSPHDFRRFVPA</sequence>
<dbReference type="EMBL" id="JADLQX010000093">
    <property type="protein sequence ID" value="MBF6302981.1"/>
    <property type="molecule type" value="Genomic_DNA"/>
</dbReference>
<dbReference type="Gene3D" id="1.10.443.10">
    <property type="entry name" value="Intergrase catalytic core"/>
    <property type="match status" value="1"/>
</dbReference>
<dbReference type="SUPFAM" id="SSF56349">
    <property type="entry name" value="DNA breaking-rejoining enzymes"/>
    <property type="match status" value="1"/>
</dbReference>
<evidence type="ECO:0000256" key="1">
    <source>
        <dbReference type="ARBA" id="ARBA00023172"/>
    </source>
</evidence>
<dbReference type="InterPro" id="IPR013762">
    <property type="entry name" value="Integrase-like_cat_sf"/>
</dbReference>